<gene>
    <name evidence="9" type="ORF">OEA41_004916</name>
</gene>
<dbReference type="InterPro" id="IPR027417">
    <property type="entry name" value="P-loop_NTPase"/>
</dbReference>
<accession>A0AAD9Z0V1</accession>
<feature type="domain" description="GPI inositol-deacylase winged helix" evidence="7">
    <location>
        <begin position="654"/>
        <end position="737"/>
    </location>
</feature>
<feature type="compositionally biased region" description="Polar residues" evidence="5">
    <location>
        <begin position="18"/>
        <end position="31"/>
    </location>
</feature>
<evidence type="ECO:0000313" key="10">
    <source>
        <dbReference type="Proteomes" id="UP001276659"/>
    </source>
</evidence>
<feature type="domain" description="Nephrocystin 3-like N-terminal" evidence="8">
    <location>
        <begin position="367"/>
        <end position="534"/>
    </location>
</feature>
<evidence type="ECO:0000256" key="2">
    <source>
        <dbReference type="ARBA" id="ARBA00023043"/>
    </source>
</evidence>
<dbReference type="PANTHER" id="PTHR24166:SF48">
    <property type="entry name" value="PROTEIN VAPYRIN"/>
    <property type="match status" value="1"/>
</dbReference>
<feature type="repeat" description="ANK" evidence="3">
    <location>
        <begin position="1235"/>
        <end position="1268"/>
    </location>
</feature>
<dbReference type="PROSITE" id="PS50088">
    <property type="entry name" value="ANK_REPEAT"/>
    <property type="match status" value="23"/>
</dbReference>
<dbReference type="Pfam" id="PF17100">
    <property type="entry name" value="NACHT_N"/>
    <property type="match status" value="1"/>
</dbReference>
<feature type="repeat" description="ANK" evidence="3">
    <location>
        <begin position="1507"/>
        <end position="1540"/>
    </location>
</feature>
<feature type="repeat" description="ANK" evidence="3">
    <location>
        <begin position="1337"/>
        <end position="1370"/>
    </location>
</feature>
<dbReference type="PROSITE" id="PS50297">
    <property type="entry name" value="ANK_REP_REGION"/>
    <property type="match status" value="15"/>
</dbReference>
<feature type="repeat" description="ANK" evidence="3">
    <location>
        <begin position="1405"/>
        <end position="1438"/>
    </location>
</feature>
<feature type="repeat" description="ANK" evidence="3">
    <location>
        <begin position="928"/>
        <end position="961"/>
    </location>
</feature>
<dbReference type="Gene3D" id="3.40.50.300">
    <property type="entry name" value="P-loop containing nucleotide triphosphate hydrolases"/>
    <property type="match status" value="1"/>
</dbReference>
<evidence type="ECO:0008006" key="11">
    <source>
        <dbReference type="Google" id="ProtNLM"/>
    </source>
</evidence>
<feature type="repeat" description="ANK" evidence="3">
    <location>
        <begin position="1303"/>
        <end position="1336"/>
    </location>
</feature>
<keyword evidence="1" id="KW-0677">Repeat</keyword>
<feature type="repeat" description="ANK" evidence="3">
    <location>
        <begin position="1031"/>
        <end position="1064"/>
    </location>
</feature>
<feature type="repeat" description="ANK" evidence="3">
    <location>
        <begin position="1439"/>
        <end position="1472"/>
    </location>
</feature>
<keyword evidence="10" id="KW-1185">Reference proteome</keyword>
<feature type="repeat" description="ANK" evidence="3">
    <location>
        <begin position="1167"/>
        <end position="1200"/>
    </location>
</feature>
<dbReference type="Pfam" id="PF22939">
    <property type="entry name" value="WHD_GPIID"/>
    <property type="match status" value="1"/>
</dbReference>
<evidence type="ECO:0000259" key="6">
    <source>
        <dbReference type="Pfam" id="PF17100"/>
    </source>
</evidence>
<dbReference type="SMART" id="SM00248">
    <property type="entry name" value="ANK"/>
    <property type="match status" value="27"/>
</dbReference>
<feature type="coiled-coil region" evidence="4">
    <location>
        <begin position="287"/>
        <end position="314"/>
    </location>
</feature>
<dbReference type="InterPro" id="IPR002110">
    <property type="entry name" value="Ankyrin_rpt"/>
</dbReference>
<dbReference type="InterPro" id="IPR031359">
    <property type="entry name" value="NACHT_N"/>
</dbReference>
<feature type="repeat" description="ANK" evidence="3">
    <location>
        <begin position="1473"/>
        <end position="1506"/>
    </location>
</feature>
<dbReference type="PANTHER" id="PTHR24166">
    <property type="entry name" value="ROLLING PEBBLES, ISOFORM B"/>
    <property type="match status" value="1"/>
</dbReference>
<feature type="domain" description="NWD NACHT-NTPase N-terminal" evidence="6">
    <location>
        <begin position="53"/>
        <end position="275"/>
    </location>
</feature>
<feature type="repeat" description="ANK" evidence="3">
    <location>
        <begin position="1677"/>
        <end position="1710"/>
    </location>
</feature>
<dbReference type="InterPro" id="IPR054471">
    <property type="entry name" value="GPIID_WHD"/>
</dbReference>
<feature type="repeat" description="ANK" evidence="3">
    <location>
        <begin position="1576"/>
        <end position="1609"/>
    </location>
</feature>
<feature type="repeat" description="ANK" evidence="3">
    <location>
        <begin position="1610"/>
        <end position="1643"/>
    </location>
</feature>
<feature type="repeat" description="ANK" evidence="3">
    <location>
        <begin position="1065"/>
        <end position="1098"/>
    </location>
</feature>
<feature type="repeat" description="ANK" evidence="3">
    <location>
        <begin position="997"/>
        <end position="1030"/>
    </location>
</feature>
<feature type="repeat" description="ANK" evidence="3">
    <location>
        <begin position="1269"/>
        <end position="1302"/>
    </location>
</feature>
<evidence type="ECO:0000256" key="1">
    <source>
        <dbReference type="ARBA" id="ARBA00022737"/>
    </source>
</evidence>
<keyword evidence="2 3" id="KW-0040">ANK repeat</keyword>
<comment type="caution">
    <text evidence="9">The sequence shown here is derived from an EMBL/GenBank/DDBJ whole genome shotgun (WGS) entry which is preliminary data.</text>
</comment>
<evidence type="ECO:0000259" key="8">
    <source>
        <dbReference type="Pfam" id="PF24883"/>
    </source>
</evidence>
<evidence type="ECO:0000256" key="3">
    <source>
        <dbReference type="PROSITE-ProRule" id="PRU00023"/>
    </source>
</evidence>
<feature type="repeat" description="ANK" evidence="3">
    <location>
        <begin position="1133"/>
        <end position="1166"/>
    </location>
</feature>
<name>A0AAD9Z0V1_9LECA</name>
<evidence type="ECO:0000313" key="9">
    <source>
        <dbReference type="EMBL" id="KAK3168468.1"/>
    </source>
</evidence>
<feature type="repeat" description="ANK" evidence="3">
    <location>
        <begin position="1201"/>
        <end position="1234"/>
    </location>
</feature>
<proteinExistence type="predicted"/>
<dbReference type="InterPro" id="IPR050889">
    <property type="entry name" value="Dendritic_Spine_Reg/Scaffold"/>
</dbReference>
<evidence type="ECO:0000256" key="5">
    <source>
        <dbReference type="SAM" id="MobiDB-lite"/>
    </source>
</evidence>
<feature type="repeat" description="ANK" evidence="3">
    <location>
        <begin position="894"/>
        <end position="927"/>
    </location>
</feature>
<protein>
    <recommendedName>
        <fullName evidence="11">NWD NACHT-NTPase N-terminal domain-containing protein</fullName>
    </recommendedName>
</protein>
<dbReference type="SUPFAM" id="SSF48403">
    <property type="entry name" value="Ankyrin repeat"/>
    <property type="match status" value="3"/>
</dbReference>
<evidence type="ECO:0000256" key="4">
    <source>
        <dbReference type="SAM" id="Coils"/>
    </source>
</evidence>
<dbReference type="Gene3D" id="1.25.40.20">
    <property type="entry name" value="Ankyrin repeat-containing domain"/>
    <property type="match status" value="8"/>
</dbReference>
<dbReference type="InterPro" id="IPR056884">
    <property type="entry name" value="NPHP3-like_N"/>
</dbReference>
<dbReference type="Pfam" id="PF24883">
    <property type="entry name" value="NPHP3_N"/>
    <property type="match status" value="1"/>
</dbReference>
<feature type="repeat" description="ANK" evidence="3">
    <location>
        <begin position="1746"/>
        <end position="1766"/>
    </location>
</feature>
<dbReference type="Pfam" id="PF00023">
    <property type="entry name" value="Ank"/>
    <property type="match status" value="2"/>
</dbReference>
<dbReference type="Proteomes" id="UP001276659">
    <property type="component" value="Unassembled WGS sequence"/>
</dbReference>
<dbReference type="Pfam" id="PF12796">
    <property type="entry name" value="Ank_2"/>
    <property type="match status" value="7"/>
</dbReference>
<feature type="region of interest" description="Disordered" evidence="5">
    <location>
        <begin position="1"/>
        <end position="50"/>
    </location>
</feature>
<feature type="repeat" description="ANK" evidence="3">
    <location>
        <begin position="963"/>
        <end position="996"/>
    </location>
</feature>
<evidence type="ECO:0000259" key="7">
    <source>
        <dbReference type="Pfam" id="PF22939"/>
    </source>
</evidence>
<dbReference type="Pfam" id="PF13637">
    <property type="entry name" value="Ank_4"/>
    <property type="match status" value="2"/>
</dbReference>
<keyword evidence="4" id="KW-0175">Coiled coil</keyword>
<dbReference type="InterPro" id="IPR036770">
    <property type="entry name" value="Ankyrin_rpt-contain_sf"/>
</dbReference>
<feature type="repeat" description="ANK" evidence="3">
    <location>
        <begin position="1712"/>
        <end position="1745"/>
    </location>
</feature>
<sequence>MYRPSWLRTKRNLKPNPEASSTAASSRSNLANGAEAGLGSHPEAPQPKAEPCQSLWDRAYEDLRNEKKELVDAFEKMLVSKPEIEPTLSLGKKDISEREKQMSALVDEKLAAMNEKQWRVRVCGRSVEIREQVDRVVKVVLVAKDFLSSVASLDPIHAGLPWAGVCMLLPVNDLKILRSLVVNDTKQRSAAIEGLESISQLVRRYAEIEHIYLQGEELTLRNDLEAAITKLYSQVLEYEARAACHFNRNTAIQIARNIVEADSWESILDKIKTSEIACGELKEIIDAEDQRARMRRLEDMLDKQAREVDRLLEVSRGQDEELLAEIKAMRKDQKASFETQKEMDCHKSLRTTAYENTMEKNPDRVPGTCEWFLRNPRYCKWLDDTASDLLWVTADPGCGKSVLSKFLINDYKSWMWKDMSICYFFFKDDSGENKSVLHALCAMLHQLFIQNHTLLKHAMTEYNSNGTQLPQLFGSLWSILLQAATDPNSGGIFCIIDALDECDESSCEELIRRLAEFHSNTSRMAKIKFLITSRPNAFITRVFSQHFSRHNQDLASVKLMGEDEPEMEEICTEIGLVIDAEVKGFKKRRSSYGIDDNADVAVQQQLKKIENRTYLWTALIFPELNKVIEYAEEELLEAIKRIPSTVDEAYERILSRSSDGEKARRLLHVVCAASRPLTLVEMNRALSIKENGCIAALVPPQTFGNVVRNLCGLFISIQHAKIYLIHQTAKEFLIRENAIEEPINHVSYRSGIWKHSLEPTESNLVLAEICLRYLLFPELERDPLVGDEMILWEYEQCVEECVNEHDFLDYSARHWATHFRKAKTKQMTILKLALENCNTRSKRFKIWFPVYWIATGLYPLRNFTDLIVGSYFGHEAVVKQLLERGVDPDFEDIDGRTPLSWAATNGHKEVVELLLAKDGVDLDSKDFDGRTPLSWAAQNGHKEVVELLLAEDGVDLDSRDDRFDQTPLSWAAEYGHKEVVKLLLAKDGVDPDSKDSNGRTPLLWAVSNGYKEVVELLLAKDGVDLNSRGSDGRTPLLWAVTNGYEEVVELLLAKDGVDPDSKDSNNRTPLSWAAENGHKEVVELLLAKDGVDPDSRDNRFGRTPLSWAVENCYKVVELLLAKDGVDPDSKDSDNRTPLSWAVENRRKEVVELLLAKDGVDLDSKDSKNRTPLSWAAENGYKEVVKLLLAKDGVDPDSKDSKNQTPLSWAAENGYKEIVELLLAKDGVDPDSKDSNNRTPLSWAVQNGYEEVVELLLAKDGVDLDSKDSSNRTPLSWAAENGRKEVVELLLAKDGVDLDSKDSDNRTPLSWAAENRRKEVVELLLAKDGVDPDSKDSKNRTPLSWAAENGRKEVVELLLAKDGVDPNSKDSINRTPLSWAAENGYKEVVELLLAKDGVDLDSKDSKNRTPLSWAAENGYKEVAELLLANDGVDPDSRDRFGRTPLSWAAENGRKEVVELLFAKDGVDPDSKDSKNRTPLSWAAENGYKEVVKLLLAKDGVDPDSKDSKNRTPLSWAVQNGRKEVVELLLAKDGVDPNSKDSINRTPLSWAAENGYEEVVELLLANDSVDADSRDDRFGRTPLLWAVENGYKEVVKLLLAKDGVDLDSKDSDNRTPLSWATENGHKEVVELLLAKDGVDLDSKDSNNRTLWWAAETGRKEVVELLLAKDGVDPDSKDSNNRTPLSWAAQNGYEEVVKLLLAKDGVDLDSRDDRFGRTPLSWAAENGRKEVVELLLAKDGVDLDSKDSDNRTPLSWAAQNGHEEVVKLLQSRNNISLL</sequence>
<organism evidence="9 10">
    <name type="scientific">Lepraria neglecta</name>
    <dbReference type="NCBI Taxonomy" id="209136"/>
    <lineage>
        <taxon>Eukaryota</taxon>
        <taxon>Fungi</taxon>
        <taxon>Dikarya</taxon>
        <taxon>Ascomycota</taxon>
        <taxon>Pezizomycotina</taxon>
        <taxon>Lecanoromycetes</taxon>
        <taxon>OSLEUM clade</taxon>
        <taxon>Lecanoromycetidae</taxon>
        <taxon>Lecanorales</taxon>
        <taxon>Lecanorineae</taxon>
        <taxon>Stereocaulaceae</taxon>
        <taxon>Lepraria</taxon>
    </lineage>
</organism>
<reference evidence="9" key="1">
    <citation type="submission" date="2022-11" db="EMBL/GenBank/DDBJ databases">
        <title>Chromosomal genome sequence assembly and mating type (MAT) locus characterization of the leprose asexual lichenized fungus Lepraria neglecta (Nyl.) Erichsen.</title>
        <authorList>
            <person name="Allen J.L."/>
            <person name="Pfeffer B."/>
        </authorList>
    </citation>
    <scope>NUCLEOTIDE SEQUENCE</scope>
    <source>
        <strain evidence="9">Allen 5258</strain>
    </source>
</reference>
<dbReference type="EMBL" id="JASNWA010000010">
    <property type="protein sequence ID" value="KAK3168468.1"/>
    <property type="molecule type" value="Genomic_DNA"/>
</dbReference>
<feature type="repeat" description="ANK" evidence="3">
    <location>
        <begin position="1371"/>
        <end position="1404"/>
    </location>
</feature>
<dbReference type="SUPFAM" id="SSF52540">
    <property type="entry name" value="P-loop containing nucleoside triphosphate hydrolases"/>
    <property type="match status" value="1"/>
</dbReference>